<sequence>MQEKTAEQYQSEINRLQRVIGKLASSKGDDAIFIAELKSIVEERDYEIEQLKSENASLKQAITASVKDGETNEATINQ</sequence>
<evidence type="ECO:0000313" key="2">
    <source>
        <dbReference type="EMBL" id="MFD2869824.1"/>
    </source>
</evidence>
<reference evidence="3" key="1">
    <citation type="journal article" date="2019" name="Int. J. Syst. Evol. Microbiol.">
        <title>The Global Catalogue of Microorganisms (GCM) 10K type strain sequencing project: providing services to taxonomists for standard genome sequencing and annotation.</title>
        <authorList>
            <consortium name="The Broad Institute Genomics Platform"/>
            <consortium name="The Broad Institute Genome Sequencing Center for Infectious Disease"/>
            <person name="Wu L."/>
            <person name="Ma J."/>
        </authorList>
    </citation>
    <scope>NUCLEOTIDE SEQUENCE [LARGE SCALE GENOMIC DNA]</scope>
    <source>
        <strain evidence="3">KCTC 33522</strain>
    </source>
</reference>
<gene>
    <name evidence="2" type="ORF">ACFSY7_15130</name>
</gene>
<feature type="coiled-coil region" evidence="1">
    <location>
        <begin position="6"/>
        <end position="68"/>
    </location>
</feature>
<protein>
    <submittedName>
        <fullName evidence="2">Uncharacterized protein</fullName>
    </submittedName>
</protein>
<evidence type="ECO:0000313" key="3">
    <source>
        <dbReference type="Proteomes" id="UP001597568"/>
    </source>
</evidence>
<name>A0ABW5Y4B7_9BACL</name>
<keyword evidence="1" id="KW-0175">Coiled coil</keyword>
<dbReference type="EMBL" id="JBHUOR010000129">
    <property type="protein sequence ID" value="MFD2869824.1"/>
    <property type="molecule type" value="Genomic_DNA"/>
</dbReference>
<evidence type="ECO:0000256" key="1">
    <source>
        <dbReference type="SAM" id="Coils"/>
    </source>
</evidence>
<comment type="caution">
    <text evidence="2">The sequence shown here is derived from an EMBL/GenBank/DDBJ whole genome shotgun (WGS) entry which is preliminary data.</text>
</comment>
<organism evidence="2 3">
    <name type="scientific">Kurthia populi</name>
    <dbReference type="NCBI Taxonomy" id="1562132"/>
    <lineage>
        <taxon>Bacteria</taxon>
        <taxon>Bacillati</taxon>
        <taxon>Bacillota</taxon>
        <taxon>Bacilli</taxon>
        <taxon>Bacillales</taxon>
        <taxon>Caryophanaceae</taxon>
        <taxon>Kurthia</taxon>
    </lineage>
</organism>
<dbReference type="RefSeq" id="WP_380148439.1">
    <property type="nucleotide sequence ID" value="NZ_JBHUOR010000129.1"/>
</dbReference>
<dbReference type="Proteomes" id="UP001597568">
    <property type="component" value="Unassembled WGS sequence"/>
</dbReference>
<accession>A0ABW5Y4B7</accession>
<keyword evidence="3" id="KW-1185">Reference proteome</keyword>
<proteinExistence type="predicted"/>